<name>A0ABS0H687_9ACTN</name>
<dbReference type="InterPro" id="IPR014729">
    <property type="entry name" value="Rossmann-like_a/b/a_fold"/>
</dbReference>
<dbReference type="SUPFAM" id="SSF55190">
    <property type="entry name" value="Arginyl-tRNA synthetase (ArgRS), N-terminal 'additional' domain"/>
    <property type="match status" value="1"/>
</dbReference>
<evidence type="ECO:0000256" key="4">
    <source>
        <dbReference type="ARBA" id="ARBA00022741"/>
    </source>
</evidence>
<comment type="subunit">
    <text evidence="9">Monomer.</text>
</comment>
<feature type="short sequence motif" description="'HIGH' region" evidence="9">
    <location>
        <begin position="119"/>
        <end position="129"/>
    </location>
</feature>
<dbReference type="CDD" id="cd07956">
    <property type="entry name" value="Anticodon_Ia_Arg"/>
    <property type="match status" value="1"/>
</dbReference>
<gene>
    <name evidence="9 13" type="primary">argS</name>
    <name evidence="13" type="ORF">I0C86_33005</name>
</gene>
<dbReference type="SMART" id="SM01016">
    <property type="entry name" value="Arg_tRNA_synt_N"/>
    <property type="match status" value="1"/>
</dbReference>
<dbReference type="Pfam" id="PF03485">
    <property type="entry name" value="Arg_tRNA_synt_N"/>
    <property type="match status" value="1"/>
</dbReference>
<dbReference type="PANTHER" id="PTHR11956">
    <property type="entry name" value="ARGINYL-TRNA SYNTHETASE"/>
    <property type="match status" value="1"/>
</dbReference>
<proteinExistence type="inferred from homology"/>
<evidence type="ECO:0000256" key="9">
    <source>
        <dbReference type="HAMAP-Rule" id="MF_00123"/>
    </source>
</evidence>
<dbReference type="InterPro" id="IPR005148">
    <property type="entry name" value="Arg-tRNA-synth_N"/>
</dbReference>
<dbReference type="InterPro" id="IPR008909">
    <property type="entry name" value="DALR_anticod-bd"/>
</dbReference>
<dbReference type="RefSeq" id="WP_196205219.1">
    <property type="nucleotide sequence ID" value="NZ_JADPUN010000287.1"/>
</dbReference>
<dbReference type="Pfam" id="PF05746">
    <property type="entry name" value="DALR_1"/>
    <property type="match status" value="1"/>
</dbReference>
<evidence type="ECO:0000313" key="14">
    <source>
        <dbReference type="Proteomes" id="UP000638560"/>
    </source>
</evidence>
<dbReference type="InterPro" id="IPR035684">
    <property type="entry name" value="ArgRS_core"/>
</dbReference>
<dbReference type="EMBL" id="JADPUN010000287">
    <property type="protein sequence ID" value="MBF9133718.1"/>
    <property type="molecule type" value="Genomic_DNA"/>
</dbReference>
<evidence type="ECO:0000259" key="11">
    <source>
        <dbReference type="SMART" id="SM00836"/>
    </source>
</evidence>
<dbReference type="CDD" id="cd00671">
    <property type="entry name" value="ArgRS_core"/>
    <property type="match status" value="1"/>
</dbReference>
<dbReference type="SMART" id="SM00836">
    <property type="entry name" value="DALR_1"/>
    <property type="match status" value="1"/>
</dbReference>
<evidence type="ECO:0000256" key="10">
    <source>
        <dbReference type="RuleBase" id="RU363038"/>
    </source>
</evidence>
<keyword evidence="2 9" id="KW-0963">Cytoplasm</keyword>
<dbReference type="NCBIfam" id="TIGR00456">
    <property type="entry name" value="argS"/>
    <property type="match status" value="1"/>
</dbReference>
<comment type="caution">
    <text evidence="13">The sequence shown here is derived from an EMBL/GenBank/DDBJ whole genome shotgun (WGS) entry which is preliminary data.</text>
</comment>
<keyword evidence="3 9" id="KW-0436">Ligase</keyword>
<evidence type="ECO:0000256" key="8">
    <source>
        <dbReference type="ARBA" id="ARBA00049339"/>
    </source>
</evidence>
<reference evidence="13 14" key="1">
    <citation type="submission" date="2020-11" db="EMBL/GenBank/DDBJ databases">
        <title>A novel isolate from a Black sea contaminated sediment with potential to produce alkanes: Plantactinospora alkalitolerans sp. nov.</title>
        <authorList>
            <person name="Carro L."/>
            <person name="Veyisoglu A."/>
            <person name="Guven K."/>
            <person name="Schumann P."/>
            <person name="Klenk H.-P."/>
            <person name="Sahin N."/>
        </authorList>
    </citation>
    <scope>NUCLEOTIDE SEQUENCE [LARGE SCALE GENOMIC DNA]</scope>
    <source>
        <strain evidence="13 14">S1510</strain>
    </source>
</reference>
<comment type="subcellular location">
    <subcellularLocation>
        <location evidence="9">Cytoplasm</location>
    </subcellularLocation>
</comment>
<evidence type="ECO:0000256" key="1">
    <source>
        <dbReference type="ARBA" id="ARBA00005594"/>
    </source>
</evidence>
<evidence type="ECO:0000256" key="6">
    <source>
        <dbReference type="ARBA" id="ARBA00022917"/>
    </source>
</evidence>
<evidence type="ECO:0000256" key="2">
    <source>
        <dbReference type="ARBA" id="ARBA00022490"/>
    </source>
</evidence>
<dbReference type="InterPro" id="IPR001412">
    <property type="entry name" value="aa-tRNA-synth_I_CS"/>
</dbReference>
<dbReference type="PANTHER" id="PTHR11956:SF5">
    <property type="entry name" value="ARGININE--TRNA LIGASE, CYTOPLASMIC"/>
    <property type="match status" value="1"/>
</dbReference>
<evidence type="ECO:0000313" key="13">
    <source>
        <dbReference type="EMBL" id="MBF9133718.1"/>
    </source>
</evidence>
<feature type="domain" description="Arginyl tRNA synthetase N-terminal" evidence="12">
    <location>
        <begin position="1"/>
        <end position="83"/>
    </location>
</feature>
<dbReference type="Gene3D" id="3.30.1360.70">
    <property type="entry name" value="Arginyl tRNA synthetase N-terminal domain"/>
    <property type="match status" value="1"/>
</dbReference>
<sequence length="581" mass="62903">MSLKNLLTERLSQAFAAVAGEPVDPVVRRSRHADFQAEGALALAHRLGRPPREIAAEVLDRAVLTDLCSAVQVSGPGFVNLTVAGGLLDAQLCGMAADARLGAAPAGRPETVLVDYSGPNVAKEMHVGHLRSTIIGDATVRLLDWLGHRVIRANHLGDWGTPFGMLIEHLRDLGESSAAHELSIGDLDSFYKGARVKFDADEAFRQRARQRVVALQGGDPETLRLWRLLVAESESYFLAVYDRLGVVLTRQDFVGESYYNELLGPVTDELDRLDLLTDSGDAACVFPAGFLGRDDEPLPLIVRKRDGGYGYPATDLAAIRYRLQDLGATRLLYVVGLPQRQHFEMVYAVARQAGWLRPPARAEHIGFGLVLGPDGRKLASRAGDSVKLVSLLDEAVGRAGALARQKNPDLDPATVAEVARAVGIGAVKYADLSNDRSRDYVFDWDRMLALNGNTAPYLQYAHARIQSIFRRAGGTPASGGPTGSAPAGDSISVTEPAERALALELLNFGAVIGIVEQNLEFHRLAGHLHAVAVAFNGFFEHCPVLRADREVRNSRLALCDLTARVLRQGLYLLGIAAPNRM</sequence>
<evidence type="ECO:0000259" key="12">
    <source>
        <dbReference type="SMART" id="SM01016"/>
    </source>
</evidence>
<keyword evidence="5 9" id="KW-0067">ATP-binding</keyword>
<dbReference type="SUPFAM" id="SSF52374">
    <property type="entry name" value="Nucleotidylyl transferase"/>
    <property type="match status" value="1"/>
</dbReference>
<dbReference type="Pfam" id="PF00750">
    <property type="entry name" value="tRNA-synt_1d"/>
    <property type="match status" value="1"/>
</dbReference>
<dbReference type="PRINTS" id="PR01038">
    <property type="entry name" value="TRNASYNTHARG"/>
</dbReference>
<dbReference type="InterPro" id="IPR009080">
    <property type="entry name" value="tRNAsynth_Ia_anticodon-bd"/>
</dbReference>
<evidence type="ECO:0000256" key="5">
    <source>
        <dbReference type="ARBA" id="ARBA00022840"/>
    </source>
</evidence>
<organism evidence="13 14">
    <name type="scientific">Plantactinospora alkalitolerans</name>
    <dbReference type="NCBI Taxonomy" id="2789879"/>
    <lineage>
        <taxon>Bacteria</taxon>
        <taxon>Bacillati</taxon>
        <taxon>Actinomycetota</taxon>
        <taxon>Actinomycetes</taxon>
        <taxon>Micromonosporales</taxon>
        <taxon>Micromonosporaceae</taxon>
        <taxon>Plantactinospora</taxon>
    </lineage>
</organism>
<feature type="domain" description="DALR anticodon binding" evidence="11">
    <location>
        <begin position="458"/>
        <end position="581"/>
    </location>
</feature>
<dbReference type="Gene3D" id="3.40.50.620">
    <property type="entry name" value="HUPs"/>
    <property type="match status" value="1"/>
</dbReference>
<dbReference type="Proteomes" id="UP000638560">
    <property type="component" value="Unassembled WGS sequence"/>
</dbReference>
<dbReference type="EC" id="6.1.1.19" evidence="9"/>
<dbReference type="PROSITE" id="PS00178">
    <property type="entry name" value="AA_TRNA_LIGASE_I"/>
    <property type="match status" value="1"/>
</dbReference>
<keyword evidence="6 9" id="KW-0648">Protein biosynthesis</keyword>
<dbReference type="GO" id="GO:0004814">
    <property type="term" value="F:arginine-tRNA ligase activity"/>
    <property type="evidence" value="ECO:0007669"/>
    <property type="project" value="UniProtKB-EC"/>
</dbReference>
<comment type="catalytic activity">
    <reaction evidence="8 9">
        <text>tRNA(Arg) + L-arginine + ATP = L-arginyl-tRNA(Arg) + AMP + diphosphate</text>
        <dbReference type="Rhea" id="RHEA:20301"/>
        <dbReference type="Rhea" id="RHEA-COMP:9658"/>
        <dbReference type="Rhea" id="RHEA-COMP:9673"/>
        <dbReference type="ChEBI" id="CHEBI:30616"/>
        <dbReference type="ChEBI" id="CHEBI:32682"/>
        <dbReference type="ChEBI" id="CHEBI:33019"/>
        <dbReference type="ChEBI" id="CHEBI:78442"/>
        <dbReference type="ChEBI" id="CHEBI:78513"/>
        <dbReference type="ChEBI" id="CHEBI:456215"/>
        <dbReference type="EC" id="6.1.1.19"/>
    </reaction>
</comment>
<dbReference type="SUPFAM" id="SSF47323">
    <property type="entry name" value="Anticodon-binding domain of a subclass of class I aminoacyl-tRNA synthetases"/>
    <property type="match status" value="1"/>
</dbReference>
<dbReference type="Gene3D" id="1.10.730.10">
    <property type="entry name" value="Isoleucyl-tRNA Synthetase, Domain 1"/>
    <property type="match status" value="1"/>
</dbReference>
<evidence type="ECO:0000256" key="7">
    <source>
        <dbReference type="ARBA" id="ARBA00023146"/>
    </source>
</evidence>
<dbReference type="InterPro" id="IPR001278">
    <property type="entry name" value="Arg-tRNA-ligase"/>
</dbReference>
<keyword evidence="14" id="KW-1185">Reference proteome</keyword>
<comment type="similarity">
    <text evidence="1 9 10">Belongs to the class-I aminoacyl-tRNA synthetase family.</text>
</comment>
<dbReference type="HAMAP" id="MF_00123">
    <property type="entry name" value="Arg_tRNA_synth"/>
    <property type="match status" value="1"/>
</dbReference>
<dbReference type="InterPro" id="IPR036695">
    <property type="entry name" value="Arg-tRNA-synth_N_sf"/>
</dbReference>
<keyword evidence="7 9" id="KW-0030">Aminoacyl-tRNA synthetase</keyword>
<keyword evidence="4 9" id="KW-0547">Nucleotide-binding</keyword>
<evidence type="ECO:0000256" key="3">
    <source>
        <dbReference type="ARBA" id="ARBA00022598"/>
    </source>
</evidence>
<protein>
    <recommendedName>
        <fullName evidence="9">Arginine--tRNA ligase</fullName>
        <ecNumber evidence="9">6.1.1.19</ecNumber>
    </recommendedName>
    <alternativeName>
        <fullName evidence="9">Arginyl-tRNA synthetase</fullName>
        <shortName evidence="9">ArgRS</shortName>
    </alternativeName>
</protein>
<accession>A0ABS0H687</accession>